<dbReference type="EMBL" id="FNIT01000014">
    <property type="protein sequence ID" value="SDO81411.1"/>
    <property type="molecule type" value="Genomic_DNA"/>
</dbReference>
<dbReference type="InterPro" id="IPR015855">
    <property type="entry name" value="ABC_transpr_MalK-like"/>
</dbReference>
<dbReference type="AlphaFoldDB" id="A0A1H0MM19"/>
<comment type="subcellular location">
    <subcellularLocation>
        <location evidence="1">Cell inner membrane</location>
        <topology evidence="1">Peripheral membrane protein</topology>
    </subcellularLocation>
</comment>
<reference evidence="7 8" key="1">
    <citation type="submission" date="2016-10" db="EMBL/GenBank/DDBJ databases">
        <authorList>
            <person name="de Groot N.N."/>
        </authorList>
    </citation>
    <scope>NUCLEOTIDE SEQUENCE [LARGE SCALE GENOMIC DNA]</scope>
    <source>
        <strain evidence="8">L7-484,KACC 16230,DSM 25025</strain>
    </source>
</reference>
<evidence type="ECO:0000256" key="3">
    <source>
        <dbReference type="ARBA" id="ARBA00022448"/>
    </source>
</evidence>
<dbReference type="OrthoDB" id="7325173at2"/>
<dbReference type="GO" id="GO:0140359">
    <property type="term" value="F:ABC-type transporter activity"/>
    <property type="evidence" value="ECO:0007669"/>
    <property type="project" value="InterPro"/>
</dbReference>
<dbReference type="SMART" id="SM00382">
    <property type="entry name" value="AAA"/>
    <property type="match status" value="1"/>
</dbReference>
<keyword evidence="4" id="KW-0547">Nucleotide-binding</keyword>
<protein>
    <submittedName>
        <fullName evidence="7">Carbohydrate ABC transporter ATP-binding protein, CUT1 family</fullName>
    </submittedName>
</protein>
<keyword evidence="5 7" id="KW-0067">ATP-binding</keyword>
<dbReference type="Gene3D" id="2.40.50.100">
    <property type="match status" value="1"/>
</dbReference>
<organism evidence="7 8">
    <name type="scientific">Aureimonas jatrophae</name>
    <dbReference type="NCBI Taxonomy" id="1166073"/>
    <lineage>
        <taxon>Bacteria</taxon>
        <taxon>Pseudomonadati</taxon>
        <taxon>Pseudomonadota</taxon>
        <taxon>Alphaproteobacteria</taxon>
        <taxon>Hyphomicrobiales</taxon>
        <taxon>Aurantimonadaceae</taxon>
        <taxon>Aureimonas</taxon>
    </lineage>
</organism>
<evidence type="ECO:0000256" key="2">
    <source>
        <dbReference type="ARBA" id="ARBA00005417"/>
    </source>
</evidence>
<evidence type="ECO:0000259" key="6">
    <source>
        <dbReference type="PROSITE" id="PS50893"/>
    </source>
</evidence>
<dbReference type="Pfam" id="PF08402">
    <property type="entry name" value="TOBE_2"/>
    <property type="match status" value="1"/>
</dbReference>
<keyword evidence="8" id="KW-1185">Reference proteome</keyword>
<dbReference type="Proteomes" id="UP000198793">
    <property type="component" value="Unassembled WGS sequence"/>
</dbReference>
<dbReference type="PROSITE" id="PS00211">
    <property type="entry name" value="ABC_TRANSPORTER_1"/>
    <property type="match status" value="1"/>
</dbReference>
<dbReference type="Gene3D" id="2.40.50.140">
    <property type="entry name" value="Nucleic acid-binding proteins"/>
    <property type="match status" value="1"/>
</dbReference>
<dbReference type="InterPro" id="IPR008995">
    <property type="entry name" value="Mo/tungstate-bd_C_term_dom"/>
</dbReference>
<dbReference type="GO" id="GO:0016887">
    <property type="term" value="F:ATP hydrolysis activity"/>
    <property type="evidence" value="ECO:0007669"/>
    <property type="project" value="InterPro"/>
</dbReference>
<dbReference type="RefSeq" id="WP_090676848.1">
    <property type="nucleotide sequence ID" value="NZ_FNIT01000014.1"/>
</dbReference>
<dbReference type="PANTHER" id="PTHR43875:SF14">
    <property type="entry name" value="ABC TRANSPORTER ATP-BINDING PROTEIN"/>
    <property type="match status" value="1"/>
</dbReference>
<dbReference type="CDD" id="cd03301">
    <property type="entry name" value="ABC_MalK_N"/>
    <property type="match status" value="1"/>
</dbReference>
<proteinExistence type="inferred from homology"/>
<dbReference type="InterPro" id="IPR027417">
    <property type="entry name" value="P-loop_NTPase"/>
</dbReference>
<comment type="similarity">
    <text evidence="2">Belongs to the ABC transporter superfamily.</text>
</comment>
<feature type="domain" description="ABC transporter" evidence="6">
    <location>
        <begin position="4"/>
        <end position="234"/>
    </location>
</feature>
<dbReference type="InterPro" id="IPR017871">
    <property type="entry name" value="ABC_transporter-like_CS"/>
</dbReference>
<dbReference type="STRING" id="1166073.SAMN05192530_11463"/>
<dbReference type="GO" id="GO:0055052">
    <property type="term" value="C:ATP-binding cassette (ABC) transporter complex, substrate-binding subunit-containing"/>
    <property type="evidence" value="ECO:0007669"/>
    <property type="project" value="TreeGrafter"/>
</dbReference>
<sequence>MAKLSIQSARKSYGEMPVLQDVSIDVDEGAFVVLLGPSGCGKSTLLHAIAGLHPIDSGRILIGDNDVTQLAARDRDVAMVFQSYALYPTMTVADNIGFPLKMRGTNKVEARRQVDEVARLLQIEPLLARYPRELSGGQRQRVAIGRALVRDPKLFLFDEPLSNLDAALRTDLRAEIKRLHQTIRRTMVYVTHDQIEAMTLATKIVIMSKGVVQQAGTPAEIYHEPVNLFVARFIGSPAMTLLKGRIEPLTSGYGFRIANGDGDALSDAIHLPNSDVLRALQGRELLVGARPENVDVSASSSAGPTAVVDLVEPTGPDDIVTLKIGSQTSIVRRPAGAVSQGQMVRVHFPADKVMLFDPASGQRLL</sequence>
<dbReference type="GO" id="GO:0005524">
    <property type="term" value="F:ATP binding"/>
    <property type="evidence" value="ECO:0007669"/>
    <property type="project" value="UniProtKB-KW"/>
</dbReference>
<dbReference type="PANTHER" id="PTHR43875">
    <property type="entry name" value="MALTODEXTRIN IMPORT ATP-BINDING PROTEIN MSMX"/>
    <property type="match status" value="1"/>
</dbReference>
<evidence type="ECO:0000256" key="5">
    <source>
        <dbReference type="ARBA" id="ARBA00022840"/>
    </source>
</evidence>
<gene>
    <name evidence="7" type="ORF">SAMN05192530_11463</name>
</gene>
<accession>A0A1H0MM19</accession>
<evidence type="ECO:0000256" key="1">
    <source>
        <dbReference type="ARBA" id="ARBA00004417"/>
    </source>
</evidence>
<evidence type="ECO:0000256" key="4">
    <source>
        <dbReference type="ARBA" id="ARBA00022741"/>
    </source>
</evidence>
<dbReference type="FunFam" id="3.40.50.300:FF:000042">
    <property type="entry name" value="Maltose/maltodextrin ABC transporter, ATP-binding protein"/>
    <property type="match status" value="1"/>
</dbReference>
<dbReference type="Pfam" id="PF00005">
    <property type="entry name" value="ABC_tran"/>
    <property type="match status" value="1"/>
</dbReference>
<dbReference type="InterPro" id="IPR013611">
    <property type="entry name" value="Transp-assoc_OB_typ2"/>
</dbReference>
<name>A0A1H0MM19_9HYPH</name>
<dbReference type="InterPro" id="IPR003439">
    <property type="entry name" value="ABC_transporter-like_ATP-bd"/>
</dbReference>
<dbReference type="InterPro" id="IPR003593">
    <property type="entry name" value="AAA+_ATPase"/>
</dbReference>
<evidence type="ECO:0000313" key="8">
    <source>
        <dbReference type="Proteomes" id="UP000198793"/>
    </source>
</evidence>
<dbReference type="Gene3D" id="3.40.50.300">
    <property type="entry name" value="P-loop containing nucleotide triphosphate hydrolases"/>
    <property type="match status" value="1"/>
</dbReference>
<evidence type="ECO:0000313" key="7">
    <source>
        <dbReference type="EMBL" id="SDO81411.1"/>
    </source>
</evidence>
<dbReference type="SUPFAM" id="SSF50331">
    <property type="entry name" value="MOP-like"/>
    <property type="match status" value="1"/>
</dbReference>
<dbReference type="PROSITE" id="PS50893">
    <property type="entry name" value="ABC_TRANSPORTER_2"/>
    <property type="match status" value="1"/>
</dbReference>
<dbReference type="InterPro" id="IPR012340">
    <property type="entry name" value="NA-bd_OB-fold"/>
</dbReference>
<dbReference type="SUPFAM" id="SSF52540">
    <property type="entry name" value="P-loop containing nucleoside triphosphate hydrolases"/>
    <property type="match status" value="1"/>
</dbReference>
<dbReference type="InterPro" id="IPR047641">
    <property type="entry name" value="ABC_transpr_MalK/UgpC-like"/>
</dbReference>
<dbReference type="GO" id="GO:0008643">
    <property type="term" value="P:carbohydrate transport"/>
    <property type="evidence" value="ECO:0007669"/>
    <property type="project" value="InterPro"/>
</dbReference>
<keyword evidence="3" id="KW-0813">Transport</keyword>